<dbReference type="OMA" id="PLVVWMA"/>
<evidence type="ECO:0000259" key="3">
    <source>
        <dbReference type="PROSITE" id="PS51126"/>
    </source>
</evidence>
<dbReference type="GO" id="GO:0051020">
    <property type="term" value="F:GTPase binding"/>
    <property type="evidence" value="ECO:0000318"/>
    <property type="project" value="GO_Central"/>
</dbReference>
<dbReference type="PhylomeDB" id="B3SCY6"/>
<evidence type="ECO:0008006" key="6">
    <source>
        <dbReference type="Google" id="ProtNLM"/>
    </source>
</evidence>
<dbReference type="KEGG" id="tad:TRIADDRAFT_62142"/>
<dbReference type="eggNOG" id="KOG0160">
    <property type="taxonomic scope" value="Eukaryota"/>
</dbReference>
<dbReference type="SUPFAM" id="SSF49879">
    <property type="entry name" value="SMAD/FHA domain"/>
    <property type="match status" value="1"/>
</dbReference>
<dbReference type="HOGENOM" id="CLU_010386_0_0_1"/>
<dbReference type="Pfam" id="PF00595">
    <property type="entry name" value="PDZ"/>
    <property type="match status" value="1"/>
</dbReference>
<dbReference type="AlphaFoldDB" id="B3SCY6"/>
<dbReference type="Gene3D" id="2.60.200.20">
    <property type="match status" value="1"/>
</dbReference>
<organism evidence="4 5">
    <name type="scientific">Trichoplax adhaerens</name>
    <name type="common">Trichoplax reptans</name>
    <dbReference type="NCBI Taxonomy" id="10228"/>
    <lineage>
        <taxon>Eukaryota</taxon>
        <taxon>Metazoa</taxon>
        <taxon>Placozoa</taxon>
        <taxon>Uniplacotomia</taxon>
        <taxon>Trichoplacea</taxon>
        <taxon>Trichoplacidae</taxon>
        <taxon>Trichoplax</taxon>
    </lineage>
</organism>
<dbReference type="Gene3D" id="2.30.42.10">
    <property type="match status" value="1"/>
</dbReference>
<feature type="compositionally biased region" description="Basic and acidic residues" evidence="1">
    <location>
        <begin position="356"/>
        <end position="376"/>
    </location>
</feature>
<sequence length="1256" mass="141704">MHIYRLSKAKTSLQSEDYPLDLATSAESEIQFLLQLTGYTPTASSDEQKSSPIDNFKFSYFPDSEVRLRSMSDPNANKPAEAIAAVKQTSISRVRSSSRPISIGSIKIRTRSTEDAGTDSPTLKSPEEGSYFTDQGSFNSKKSKGKQKGLSSLSALFSKSSRTMSMSSKATSNCKKTPVTEYGGDNSLFYPSIFRLYANINVTNGIRPEPLMISNRVNVKKVIKEAIERLKLDITNRKYYALCEIIYSAKDRKTSRRFSKGNSGSKSDQSQPLYLRVLDDYEQPLALQTFWQVAPEYERRFELLWKTDALAYLADFESSTGLENLRKRLVKSFSSHENVLEMVYPAQLSTQQQQDHAQHEQLQDEGIQSDRIKSDDETPTPPSRKLSKSSSQCPHFVMIRGFELKEDEYIYNILQRVILVCFRYSGDCTTENEILLRSPDILPQHCWIYNRSVNEDQHEISDDQDSDSSEAVTDVWLSPFEGALVTVNNVKIVAETKLTPGDLIGFGRYYLFIYKNPKKVSDSALQISWLNSIPAPAPTQSNPSSEIIPKVSIQTQTNFEDELDFDGSVFEKNEAYIPSFINQNEPSSPKDDNRLELEYGLEQENQLLSSINILADPAMTQTFKLAPAYVLAMSLEYSIKNHGKESTILFTDKIYQMLKNNNEEAITTLKSQLLPRGKDATEKLNAVLPTLSNLVLWIANTIEVLHFVNTHSLIKEVKSNDFHLLTNVSQQSLSQIVSIIIKILRKSISESANYSSEKNSLTGNVIDIFRNISFSSIATILNAVYDLSTLYDLHPEARNACLSNILEFLNYKILDITIKYGVSGNYDQSHGISLQQNLNNILNWTNQVDLNYLATDKMGSAIQVAHLLASIPQHLFQSSWEKLSSTYNKLTAPQLHWFMSKHQFNSYVIPPMLWLPPQHVSQEVLSTVQLVAPWQINEFFSLPAKDYIVNLDGDPPEGMLYQNIQILNNASRERRSSMDQSKFMDQIEKKISRKISIKCKSSITDALMKMCDNLTHTNSRRSSYEYDPEMFLEQVSYDGRKDCRNADMIKQTNKSTVLQNSNVIDGGSKVSKDCNDKRCEKIKSKYSRPEVTKSKKLTDSDGSTPKINSNRIQQWLKSDSTSLFANSTDIDDIIFAEIDESPIRDDKEIFVDCETNDISSAQSKHDLIVRDQLIEDREVTTVILHKRHGDLGLGLVDGTKSVFRKEGVFVAEVKPEGIASSGNRISSGDKIIAVNGISLSGVEYSRITGSVILKIV</sequence>
<feature type="compositionally biased region" description="Basic and acidic residues" evidence="1">
    <location>
        <begin position="1085"/>
        <end position="1099"/>
    </location>
</feature>
<dbReference type="Gene3D" id="3.10.20.90">
    <property type="entry name" value="Phosphatidylinositol 3-kinase Catalytic Subunit, Chain A, domain 1"/>
    <property type="match status" value="1"/>
</dbReference>
<gene>
    <name evidence="4" type="ORF">TRIADDRAFT_62142</name>
</gene>
<evidence type="ECO:0000313" key="4">
    <source>
        <dbReference type="EMBL" id="EDV19425.1"/>
    </source>
</evidence>
<feature type="region of interest" description="Disordered" evidence="1">
    <location>
        <begin position="95"/>
        <end position="146"/>
    </location>
</feature>
<feature type="domain" description="PDZ" evidence="2">
    <location>
        <begin position="1181"/>
        <end position="1247"/>
    </location>
</feature>
<feature type="domain" description="Dilute" evidence="3">
    <location>
        <begin position="685"/>
        <end position="930"/>
    </location>
</feature>
<protein>
    <recommendedName>
        <fullName evidence="6">Ras-associating and dilute domain-containing protein</fullName>
    </recommendedName>
</protein>
<dbReference type="InterPro" id="IPR052072">
    <property type="entry name" value="Vascular_dev_regulator"/>
</dbReference>
<dbReference type="InterPro" id="IPR008984">
    <property type="entry name" value="SMAD_FHA_dom_sf"/>
</dbReference>
<reference evidence="4 5" key="1">
    <citation type="journal article" date="2008" name="Nature">
        <title>The Trichoplax genome and the nature of placozoans.</title>
        <authorList>
            <person name="Srivastava M."/>
            <person name="Begovic E."/>
            <person name="Chapman J."/>
            <person name="Putnam N.H."/>
            <person name="Hellsten U."/>
            <person name="Kawashima T."/>
            <person name="Kuo A."/>
            <person name="Mitros T."/>
            <person name="Salamov A."/>
            <person name="Carpenter M.L."/>
            <person name="Signorovitch A.Y."/>
            <person name="Moreno M.A."/>
            <person name="Kamm K."/>
            <person name="Grimwood J."/>
            <person name="Schmutz J."/>
            <person name="Shapiro H."/>
            <person name="Grigoriev I.V."/>
            <person name="Buss L.W."/>
            <person name="Schierwater B."/>
            <person name="Dellaporta S.L."/>
            <person name="Rokhsar D.S."/>
        </authorList>
    </citation>
    <scope>NUCLEOTIDE SEQUENCE [LARGE SCALE GENOMIC DNA]</scope>
    <source>
        <strain evidence="4 5">Grell-BS-1999</strain>
    </source>
</reference>
<dbReference type="OrthoDB" id="3908708at2759"/>
<dbReference type="InterPro" id="IPR036034">
    <property type="entry name" value="PDZ_sf"/>
</dbReference>
<proteinExistence type="predicted"/>
<evidence type="ECO:0000313" key="5">
    <source>
        <dbReference type="Proteomes" id="UP000009022"/>
    </source>
</evidence>
<feature type="compositionally biased region" description="Low complexity" evidence="1">
    <location>
        <begin position="95"/>
        <end position="107"/>
    </location>
</feature>
<feature type="region of interest" description="Disordered" evidence="1">
    <location>
        <begin position="350"/>
        <end position="389"/>
    </location>
</feature>
<dbReference type="EMBL" id="DS985274">
    <property type="protein sequence ID" value="EDV19425.1"/>
    <property type="molecule type" value="Genomic_DNA"/>
</dbReference>
<dbReference type="PANTHER" id="PTHR16027:SF9">
    <property type="entry name" value="RAS-ASSOCIATING AND DILUTE DOMAIN-CONTAINING PROTEIN"/>
    <property type="match status" value="1"/>
</dbReference>
<dbReference type="CTD" id="6759304"/>
<dbReference type="PANTHER" id="PTHR16027">
    <property type="entry name" value="DILUTE DOMAIN-CONTAINING PROTEIN YPR089W"/>
    <property type="match status" value="1"/>
</dbReference>
<dbReference type="GeneID" id="6759304"/>
<feature type="region of interest" description="Disordered" evidence="1">
    <location>
        <begin position="1085"/>
        <end position="1105"/>
    </location>
</feature>
<evidence type="ECO:0000259" key="2">
    <source>
        <dbReference type="PROSITE" id="PS50106"/>
    </source>
</evidence>
<dbReference type="Proteomes" id="UP000009022">
    <property type="component" value="Unassembled WGS sequence"/>
</dbReference>
<evidence type="ECO:0000256" key="1">
    <source>
        <dbReference type="SAM" id="MobiDB-lite"/>
    </source>
</evidence>
<dbReference type="InterPro" id="IPR029071">
    <property type="entry name" value="Ubiquitin-like_domsf"/>
</dbReference>
<dbReference type="SUPFAM" id="SSF50156">
    <property type="entry name" value="PDZ domain-like"/>
    <property type="match status" value="1"/>
</dbReference>
<dbReference type="InParanoid" id="B3SCY6"/>
<dbReference type="PROSITE" id="PS50106">
    <property type="entry name" value="PDZ"/>
    <property type="match status" value="1"/>
</dbReference>
<dbReference type="InterPro" id="IPR001478">
    <property type="entry name" value="PDZ"/>
</dbReference>
<dbReference type="Pfam" id="PF01843">
    <property type="entry name" value="DIL"/>
    <property type="match status" value="1"/>
</dbReference>
<dbReference type="SUPFAM" id="SSF54236">
    <property type="entry name" value="Ubiquitin-like"/>
    <property type="match status" value="1"/>
</dbReference>
<dbReference type="PROSITE" id="PS51126">
    <property type="entry name" value="DILUTE"/>
    <property type="match status" value="1"/>
</dbReference>
<dbReference type="InterPro" id="IPR002710">
    <property type="entry name" value="Dilute_dom"/>
</dbReference>
<dbReference type="CDD" id="cd22712">
    <property type="entry name" value="FHA_RADIL-like"/>
    <property type="match status" value="1"/>
</dbReference>
<dbReference type="STRING" id="10228.B3SCY6"/>
<dbReference type="RefSeq" id="XP_002118114.1">
    <property type="nucleotide sequence ID" value="XM_002118078.1"/>
</dbReference>
<name>B3SCY6_TRIAD</name>
<keyword evidence="5" id="KW-1185">Reference proteome</keyword>
<accession>B3SCY6</accession>